<dbReference type="InterPro" id="IPR036928">
    <property type="entry name" value="AS_sf"/>
</dbReference>
<dbReference type="Pfam" id="PF01425">
    <property type="entry name" value="Amidase"/>
    <property type="match status" value="1"/>
</dbReference>
<dbReference type="Proteomes" id="UP000610966">
    <property type="component" value="Unassembled WGS sequence"/>
</dbReference>
<accession>A0A8J3W0T2</accession>
<keyword evidence="4" id="KW-1185">Reference proteome</keyword>
<feature type="domain" description="Amidase" evidence="2">
    <location>
        <begin position="25"/>
        <end position="433"/>
    </location>
</feature>
<dbReference type="SUPFAM" id="SSF75304">
    <property type="entry name" value="Amidase signature (AS) enzymes"/>
    <property type="match status" value="1"/>
</dbReference>
<dbReference type="GO" id="GO:0003824">
    <property type="term" value="F:catalytic activity"/>
    <property type="evidence" value="ECO:0007669"/>
    <property type="project" value="InterPro"/>
</dbReference>
<comment type="similarity">
    <text evidence="1">Belongs to the amidase family.</text>
</comment>
<evidence type="ECO:0000313" key="4">
    <source>
        <dbReference type="Proteomes" id="UP000610966"/>
    </source>
</evidence>
<comment type="caution">
    <text evidence="3">The sequence shown here is derived from an EMBL/GenBank/DDBJ whole genome shotgun (WGS) entry which is preliminary data.</text>
</comment>
<dbReference type="PANTHER" id="PTHR11895">
    <property type="entry name" value="TRANSAMIDASE"/>
    <property type="match status" value="1"/>
</dbReference>
<sequence length="463" mass="47968">MITTSVDTATAATAAIADGEISPVELVERMLARIEATEPHLNAYATVTADEARARAVALTGDVRHGPLHGIPVGIKDLIDTAGVRTSYGSPRFADHIPTRDATAVSRLREAGVVVLGKHTTHELAWGGRTDSAFFGPTHNPYRRGHIPGGSSGGSAASVVAGSCLGALGSDTAGSVRIPAALSGCVGFKPTRGRIPLDGVLPLAPSLDHLGVLARTVDDAALLISGLAAPVPAAVPPRALRVGWLGGWYDAVLAPEVREAMAATRALLEDSGVHVEDVVVPDEPLLPEAVLARIVAEAGAFHREAFERDSARFGPDLAELMRMAPLDAEQVERNEAAIRRRTAALHRALESHGALASYDVLASATMPVTAPQIGAMILDVDGQEWPVELVLTRLTSTYNAAGLPAISVPVALADGLPVGLQLAGAAMRDDVVLDAARLVERLCPPLPRPAIPAPAGLDAGGTR</sequence>
<dbReference type="EMBL" id="BOOG01000036">
    <property type="protein sequence ID" value="GIH71510.1"/>
    <property type="molecule type" value="Genomic_DNA"/>
</dbReference>
<dbReference type="PANTHER" id="PTHR11895:SF7">
    <property type="entry name" value="GLUTAMYL-TRNA(GLN) AMIDOTRANSFERASE SUBUNIT A, MITOCHONDRIAL"/>
    <property type="match status" value="1"/>
</dbReference>
<evidence type="ECO:0000313" key="3">
    <source>
        <dbReference type="EMBL" id="GIH71510.1"/>
    </source>
</evidence>
<dbReference type="RefSeq" id="WP_204017213.1">
    <property type="nucleotide sequence ID" value="NZ_BOOG01000036.1"/>
</dbReference>
<gene>
    <name evidence="3" type="primary">gatA_3</name>
    <name evidence="3" type="ORF">Mth01_37630</name>
</gene>
<proteinExistence type="inferred from homology"/>
<dbReference type="InterPro" id="IPR023631">
    <property type="entry name" value="Amidase_dom"/>
</dbReference>
<protein>
    <submittedName>
        <fullName evidence="3">Glutamyl-tRNA amidotransferase subunit A</fullName>
    </submittedName>
</protein>
<dbReference type="Gene3D" id="3.90.1300.10">
    <property type="entry name" value="Amidase signature (AS) domain"/>
    <property type="match status" value="1"/>
</dbReference>
<dbReference type="InterPro" id="IPR000120">
    <property type="entry name" value="Amidase"/>
</dbReference>
<organism evidence="3 4">
    <name type="scientific">Sphaerimonospora thailandensis</name>
    <dbReference type="NCBI Taxonomy" id="795644"/>
    <lineage>
        <taxon>Bacteria</taxon>
        <taxon>Bacillati</taxon>
        <taxon>Actinomycetota</taxon>
        <taxon>Actinomycetes</taxon>
        <taxon>Streptosporangiales</taxon>
        <taxon>Streptosporangiaceae</taxon>
        <taxon>Sphaerimonospora</taxon>
    </lineage>
</organism>
<reference evidence="3" key="1">
    <citation type="submission" date="2021-01" db="EMBL/GenBank/DDBJ databases">
        <title>Whole genome shotgun sequence of Sphaerimonospora thailandensis NBRC 107569.</title>
        <authorList>
            <person name="Komaki H."/>
            <person name="Tamura T."/>
        </authorList>
    </citation>
    <scope>NUCLEOTIDE SEQUENCE</scope>
    <source>
        <strain evidence="3">NBRC 107569</strain>
    </source>
</reference>
<dbReference type="AlphaFoldDB" id="A0A8J3W0T2"/>
<evidence type="ECO:0000259" key="2">
    <source>
        <dbReference type="Pfam" id="PF01425"/>
    </source>
</evidence>
<name>A0A8J3W0T2_9ACTN</name>
<evidence type="ECO:0000256" key="1">
    <source>
        <dbReference type="ARBA" id="ARBA00009199"/>
    </source>
</evidence>